<sequence length="188" mass="20334">MNGRRFSSGVKMTASRITKAELWSLQVAYAEPFPPSPPPVPSKYLPSSTLYPGPFATFAPLVLQTWSHNYNGEVESGSKESLRLREELEAREKEAKAARKELNDVVSRIGGEESGVLSWSELVVIPNRACEAGGTSQPAQPNVLVTHPSTSPTPTAIRVQDRAGDGMKPDDFSGAGDQCAQEQRVHGD</sequence>
<dbReference type="HOGENOM" id="CLU_1441249_0_0_1"/>
<evidence type="ECO:0000256" key="2">
    <source>
        <dbReference type="SAM" id="MobiDB-lite"/>
    </source>
</evidence>
<protein>
    <submittedName>
        <fullName evidence="3">Uncharacterized protein</fullName>
    </submittedName>
</protein>
<feature type="coiled-coil region" evidence="1">
    <location>
        <begin position="81"/>
        <end position="108"/>
    </location>
</feature>
<proteinExistence type="predicted"/>
<dbReference type="AlphaFoldDB" id="A0A067PPR4"/>
<keyword evidence="1" id="KW-0175">Coiled coil</keyword>
<dbReference type="InParanoid" id="A0A067PPR4"/>
<name>A0A067PPR4_9AGAM</name>
<gene>
    <name evidence="3" type="ORF">JAAARDRAFT_197455</name>
</gene>
<organism evidence="3 4">
    <name type="scientific">Jaapia argillacea MUCL 33604</name>
    <dbReference type="NCBI Taxonomy" id="933084"/>
    <lineage>
        <taxon>Eukaryota</taxon>
        <taxon>Fungi</taxon>
        <taxon>Dikarya</taxon>
        <taxon>Basidiomycota</taxon>
        <taxon>Agaricomycotina</taxon>
        <taxon>Agaricomycetes</taxon>
        <taxon>Agaricomycetidae</taxon>
        <taxon>Jaapiales</taxon>
        <taxon>Jaapiaceae</taxon>
        <taxon>Jaapia</taxon>
    </lineage>
</organism>
<feature type="region of interest" description="Disordered" evidence="2">
    <location>
        <begin position="132"/>
        <end position="188"/>
    </location>
</feature>
<accession>A0A067PPR4</accession>
<dbReference type="Proteomes" id="UP000027265">
    <property type="component" value="Unassembled WGS sequence"/>
</dbReference>
<dbReference type="EMBL" id="KL197734">
    <property type="protein sequence ID" value="KDQ53287.1"/>
    <property type="molecule type" value="Genomic_DNA"/>
</dbReference>
<evidence type="ECO:0000313" key="4">
    <source>
        <dbReference type="Proteomes" id="UP000027265"/>
    </source>
</evidence>
<keyword evidence="4" id="KW-1185">Reference proteome</keyword>
<evidence type="ECO:0000256" key="1">
    <source>
        <dbReference type="SAM" id="Coils"/>
    </source>
</evidence>
<evidence type="ECO:0000313" key="3">
    <source>
        <dbReference type="EMBL" id="KDQ53287.1"/>
    </source>
</evidence>
<feature type="compositionally biased region" description="Basic and acidic residues" evidence="2">
    <location>
        <begin position="159"/>
        <end position="171"/>
    </location>
</feature>
<reference evidence="4" key="1">
    <citation type="journal article" date="2014" name="Proc. Natl. Acad. Sci. U.S.A.">
        <title>Extensive sampling of basidiomycete genomes demonstrates inadequacy of the white-rot/brown-rot paradigm for wood decay fungi.</title>
        <authorList>
            <person name="Riley R."/>
            <person name="Salamov A.A."/>
            <person name="Brown D.W."/>
            <person name="Nagy L.G."/>
            <person name="Floudas D."/>
            <person name="Held B.W."/>
            <person name="Levasseur A."/>
            <person name="Lombard V."/>
            <person name="Morin E."/>
            <person name="Otillar R."/>
            <person name="Lindquist E.A."/>
            <person name="Sun H."/>
            <person name="LaButti K.M."/>
            <person name="Schmutz J."/>
            <person name="Jabbour D."/>
            <person name="Luo H."/>
            <person name="Baker S.E."/>
            <person name="Pisabarro A.G."/>
            <person name="Walton J.D."/>
            <person name="Blanchette R.A."/>
            <person name="Henrissat B."/>
            <person name="Martin F."/>
            <person name="Cullen D."/>
            <person name="Hibbett D.S."/>
            <person name="Grigoriev I.V."/>
        </authorList>
    </citation>
    <scope>NUCLEOTIDE SEQUENCE [LARGE SCALE GENOMIC DNA]</scope>
    <source>
        <strain evidence="4">MUCL 33604</strain>
    </source>
</reference>